<evidence type="ECO:0000256" key="6">
    <source>
        <dbReference type="ARBA" id="ARBA00023136"/>
    </source>
</evidence>
<dbReference type="GO" id="GO:0005886">
    <property type="term" value="C:plasma membrane"/>
    <property type="evidence" value="ECO:0007669"/>
    <property type="project" value="UniProtKB-SubCell"/>
</dbReference>
<keyword evidence="5 7" id="KW-1133">Transmembrane helix</keyword>
<feature type="transmembrane region" description="Helical" evidence="7">
    <location>
        <begin position="28"/>
        <end position="47"/>
    </location>
</feature>
<evidence type="ECO:0000256" key="7">
    <source>
        <dbReference type="SAM" id="Phobius"/>
    </source>
</evidence>
<evidence type="ECO:0000256" key="3">
    <source>
        <dbReference type="ARBA" id="ARBA00022475"/>
    </source>
</evidence>
<evidence type="ECO:0000256" key="1">
    <source>
        <dbReference type="ARBA" id="ARBA00004651"/>
    </source>
</evidence>
<feature type="transmembrane region" description="Helical" evidence="7">
    <location>
        <begin position="6"/>
        <end position="21"/>
    </location>
</feature>
<evidence type="ECO:0000313" key="8">
    <source>
        <dbReference type="EMBL" id="ARP81399.1"/>
    </source>
</evidence>
<evidence type="ECO:0000313" key="9">
    <source>
        <dbReference type="Proteomes" id="UP000194151"/>
    </source>
</evidence>
<evidence type="ECO:0000256" key="4">
    <source>
        <dbReference type="ARBA" id="ARBA00022692"/>
    </source>
</evidence>
<feature type="transmembrane region" description="Helical" evidence="7">
    <location>
        <begin position="59"/>
        <end position="78"/>
    </location>
</feature>
<comment type="subcellular location">
    <subcellularLocation>
        <location evidence="1">Cell membrane</location>
        <topology evidence="1">Multi-pass membrane protein</topology>
    </subcellularLocation>
</comment>
<keyword evidence="9" id="KW-1185">Reference proteome</keyword>
<keyword evidence="6 7" id="KW-0472">Membrane</keyword>
<dbReference type="STRING" id="1416806.CAL12_11710"/>
<comment type="similarity">
    <text evidence="2">Belongs to the UPF0410 family.</text>
</comment>
<keyword evidence="3" id="KW-1003">Cell membrane</keyword>
<reference evidence="8 9" key="1">
    <citation type="submission" date="2017-05" db="EMBL/GenBank/DDBJ databases">
        <title>Complete and WGS of Bordetella genogroups.</title>
        <authorList>
            <person name="Spilker T."/>
            <person name="LiPuma J."/>
        </authorList>
    </citation>
    <scope>NUCLEOTIDE SEQUENCE [LARGE SCALE GENOMIC DNA]</scope>
    <source>
        <strain evidence="8 9">AU19157</strain>
    </source>
</reference>
<dbReference type="EMBL" id="CP021108">
    <property type="protein sequence ID" value="ARP81399.1"/>
    <property type="molecule type" value="Genomic_DNA"/>
</dbReference>
<keyword evidence="4 7" id="KW-0812">Transmembrane</keyword>
<evidence type="ECO:0000256" key="5">
    <source>
        <dbReference type="ARBA" id="ARBA00022989"/>
    </source>
</evidence>
<dbReference type="RefSeq" id="WP_086064593.1">
    <property type="nucleotide sequence ID" value="NZ_CP021108.1"/>
</dbReference>
<gene>
    <name evidence="8" type="ORF">CAL12_11710</name>
</gene>
<dbReference type="PANTHER" id="PTHR33884:SF7">
    <property type="entry name" value="BSL8023 PROTEIN"/>
    <property type="match status" value="1"/>
</dbReference>
<dbReference type="InterPro" id="IPR007341">
    <property type="entry name" value="Transgly_assoc"/>
</dbReference>
<evidence type="ECO:0000256" key="2">
    <source>
        <dbReference type="ARBA" id="ARBA00011006"/>
    </source>
</evidence>
<name>A0A1W6YK96_9BORD</name>
<proteinExistence type="inferred from homology"/>
<dbReference type="Proteomes" id="UP000194151">
    <property type="component" value="Chromosome"/>
</dbReference>
<sequence>MDIIIMIIVGFIVGLIARALMPGDQSMGIILTTILGIVGAVVAGFLGRTLGWYAAGEPAGWIASVVGAIIVLFVVGMFTRRRA</sequence>
<dbReference type="KEGG" id="bgv:CAL12_11710"/>
<dbReference type="Pfam" id="PF04226">
    <property type="entry name" value="Transgly_assoc"/>
    <property type="match status" value="1"/>
</dbReference>
<dbReference type="PANTHER" id="PTHR33884">
    <property type="entry name" value="UPF0410 PROTEIN YMGE"/>
    <property type="match status" value="1"/>
</dbReference>
<organism evidence="8 9">
    <name type="scientific">Bordetella genomosp. 8</name>
    <dbReference type="NCBI Taxonomy" id="1416806"/>
    <lineage>
        <taxon>Bacteria</taxon>
        <taxon>Pseudomonadati</taxon>
        <taxon>Pseudomonadota</taxon>
        <taxon>Betaproteobacteria</taxon>
        <taxon>Burkholderiales</taxon>
        <taxon>Alcaligenaceae</taxon>
        <taxon>Bordetella</taxon>
    </lineage>
</organism>
<protein>
    <submittedName>
        <fullName evidence="8">GlsB/YeaQ/YmgE family stress response membrane protein</fullName>
    </submittedName>
</protein>
<dbReference type="OrthoDB" id="9811343at2"/>
<dbReference type="AlphaFoldDB" id="A0A1W6YK96"/>
<accession>A0A1W6YK96</accession>